<dbReference type="Pfam" id="PF01075">
    <property type="entry name" value="Glyco_transf_9"/>
    <property type="match status" value="1"/>
</dbReference>
<evidence type="ECO:0000256" key="1">
    <source>
        <dbReference type="ARBA" id="ARBA00022676"/>
    </source>
</evidence>
<keyword evidence="2 3" id="KW-0808">Transferase</keyword>
<dbReference type="STRING" id="1163617.SCD_n02872"/>
<dbReference type="CDD" id="cd03789">
    <property type="entry name" value="GT9_LPS_heptosyltransferase"/>
    <property type="match status" value="1"/>
</dbReference>
<evidence type="ECO:0000313" key="3">
    <source>
        <dbReference type="EMBL" id="BAN36671.1"/>
    </source>
</evidence>
<dbReference type="eggNOG" id="COG0859">
    <property type="taxonomic scope" value="Bacteria"/>
</dbReference>
<dbReference type="SUPFAM" id="SSF53756">
    <property type="entry name" value="UDP-Glycosyltransferase/glycogen phosphorylase"/>
    <property type="match status" value="1"/>
</dbReference>
<dbReference type="KEGG" id="sdr:SCD_n02872"/>
<name>S6AJX7_SULDS</name>
<organism evidence="3 4">
    <name type="scientific">Sulfuricella denitrificans (strain DSM 22764 / NBRC 105220 / skB26)</name>
    <dbReference type="NCBI Taxonomy" id="1163617"/>
    <lineage>
        <taxon>Bacteria</taxon>
        <taxon>Pseudomonadati</taxon>
        <taxon>Pseudomonadota</taxon>
        <taxon>Betaproteobacteria</taxon>
        <taxon>Nitrosomonadales</taxon>
        <taxon>Sulfuricellaceae</taxon>
        <taxon>Sulfuricella</taxon>
    </lineage>
</organism>
<evidence type="ECO:0000313" key="4">
    <source>
        <dbReference type="Proteomes" id="UP000015559"/>
    </source>
</evidence>
<proteinExistence type="predicted"/>
<dbReference type="EMBL" id="AP013066">
    <property type="protein sequence ID" value="BAN36671.1"/>
    <property type="molecule type" value="Genomic_DNA"/>
</dbReference>
<dbReference type="GO" id="GO:0005829">
    <property type="term" value="C:cytosol"/>
    <property type="evidence" value="ECO:0007669"/>
    <property type="project" value="TreeGrafter"/>
</dbReference>
<dbReference type="Proteomes" id="UP000015559">
    <property type="component" value="Chromosome"/>
</dbReference>
<keyword evidence="1" id="KW-0328">Glycosyltransferase</keyword>
<dbReference type="GO" id="GO:0009244">
    <property type="term" value="P:lipopolysaccharide core region biosynthetic process"/>
    <property type="evidence" value="ECO:0007669"/>
    <property type="project" value="TreeGrafter"/>
</dbReference>
<dbReference type="GO" id="GO:0008713">
    <property type="term" value="F:ADP-heptose-lipopolysaccharide heptosyltransferase activity"/>
    <property type="evidence" value="ECO:0007669"/>
    <property type="project" value="TreeGrafter"/>
</dbReference>
<dbReference type="HOGENOM" id="CLU_038371_3_1_4"/>
<reference evidence="3 4" key="1">
    <citation type="journal article" date="2012" name="Appl. Environ. Microbiol.">
        <title>Draft genome sequence of a psychrotolerant sulfur-oxidizing bacterium, Sulfuricella denitrificans skB26, and proteomic insights into cold adaptation.</title>
        <authorList>
            <person name="Watanabe T."/>
            <person name="Kojima H."/>
            <person name="Fukui M."/>
        </authorList>
    </citation>
    <scope>NUCLEOTIDE SEQUENCE [LARGE SCALE GENOMIC DNA]</scope>
    <source>
        <strain evidence="4">skB26</strain>
    </source>
</reference>
<evidence type="ECO:0000256" key="2">
    <source>
        <dbReference type="ARBA" id="ARBA00022679"/>
    </source>
</evidence>
<sequence length="353" mass="39115">MASSFLVIRRDNIGDLACTTPLFTALREHFPDARIYALVNSYNKAVLENNPEIEQLFWYAKAKHQAGWKGKLSAYWQRLRLIIKLRRMKFDYAILASPGFQPRSLQLAGWIKPKHIIGYTGNGNTQNSRIDIAIPHTVRHPIHEAEAVFRLLEPLGITGEPPATQVFPDAAEICHARDLLKNQAWESKLTIGVHISARKSSQRWPTNRFAALIHKLHADYQANFLLFWSPGDDTNPLHPGDDANASHIISQVDTLPVLPFPTQQLPQLVAGLSLCDAVICSDGGAMHLAAGLGKPILCFFGKSSATHWHPWGVPHVLIQPPSLDVADISVSEALGGFEKLRTDFEASGPRISS</sequence>
<dbReference type="PANTHER" id="PTHR30160:SF1">
    <property type="entry name" value="LIPOPOLYSACCHARIDE 1,2-N-ACETYLGLUCOSAMINETRANSFERASE-RELATED"/>
    <property type="match status" value="1"/>
</dbReference>
<dbReference type="InterPro" id="IPR002201">
    <property type="entry name" value="Glyco_trans_9"/>
</dbReference>
<gene>
    <name evidence="3" type="ORF">SCD_n02872</name>
</gene>
<dbReference type="PANTHER" id="PTHR30160">
    <property type="entry name" value="TETRAACYLDISACCHARIDE 4'-KINASE-RELATED"/>
    <property type="match status" value="1"/>
</dbReference>
<keyword evidence="4" id="KW-1185">Reference proteome</keyword>
<protein>
    <submittedName>
        <fullName evidence="3">Glycosyl transferase family protein</fullName>
    </submittedName>
</protein>
<dbReference type="Gene3D" id="3.40.50.2000">
    <property type="entry name" value="Glycogen Phosphorylase B"/>
    <property type="match status" value="2"/>
</dbReference>
<accession>S6AJX7</accession>
<dbReference type="InterPro" id="IPR051199">
    <property type="entry name" value="LPS_LOS_Heptosyltrfase"/>
</dbReference>
<dbReference type="AlphaFoldDB" id="S6AJX7"/>